<keyword evidence="1" id="KW-0732">Signal</keyword>
<evidence type="ECO:0000313" key="3">
    <source>
        <dbReference type="Proteomes" id="UP001595907"/>
    </source>
</evidence>
<accession>A0ABV8QQ67</accession>
<keyword evidence="3" id="KW-1185">Reference proteome</keyword>
<protein>
    <submittedName>
        <fullName evidence="2">Uncharacterized protein</fullName>
    </submittedName>
</protein>
<dbReference type="Proteomes" id="UP001595907">
    <property type="component" value="Unassembled WGS sequence"/>
</dbReference>
<gene>
    <name evidence="2" type="ORF">ACFOWM_03070</name>
</gene>
<dbReference type="EMBL" id="JBHSCZ010000001">
    <property type="protein sequence ID" value="MFC4261848.1"/>
    <property type="molecule type" value="Genomic_DNA"/>
</dbReference>
<sequence length="220" mass="24368">MLRSLFIKIGIICSLCMPFHLKAQTSINGTITHAPNANAVGLIDAGSKAYAIKYQGDAVALYEAMENFLLAKKYRKINSNIGRIITIYNDSAKVVKGKKQYEATYTRLQNTITQINVETNERNAKLQSLQAETNAKFEVFDQQTAKALSQLKLKAGDNRAIADATGNFTLKVTPDKYIVLLISNNKNGLTTTEVSGKVFVQLVEVKEGETITINHKFFND</sequence>
<dbReference type="RefSeq" id="WP_379706919.1">
    <property type="nucleotide sequence ID" value="NZ_JBHSCZ010000001.1"/>
</dbReference>
<evidence type="ECO:0000313" key="2">
    <source>
        <dbReference type="EMBL" id="MFC4261848.1"/>
    </source>
</evidence>
<evidence type="ECO:0000256" key="1">
    <source>
        <dbReference type="SAM" id="SignalP"/>
    </source>
</evidence>
<feature type="signal peptide" evidence="1">
    <location>
        <begin position="1"/>
        <end position="23"/>
    </location>
</feature>
<feature type="chain" id="PRO_5046713183" evidence="1">
    <location>
        <begin position="24"/>
        <end position="220"/>
    </location>
</feature>
<name>A0ABV8QQ67_9BACT</name>
<reference evidence="3" key="1">
    <citation type="journal article" date="2019" name="Int. J. Syst. Evol. Microbiol.">
        <title>The Global Catalogue of Microorganisms (GCM) 10K type strain sequencing project: providing services to taxonomists for standard genome sequencing and annotation.</title>
        <authorList>
            <consortium name="The Broad Institute Genomics Platform"/>
            <consortium name="The Broad Institute Genome Sequencing Center for Infectious Disease"/>
            <person name="Wu L."/>
            <person name="Ma J."/>
        </authorList>
    </citation>
    <scope>NUCLEOTIDE SEQUENCE [LARGE SCALE GENOMIC DNA]</scope>
    <source>
        <strain evidence="3">CECT 8289</strain>
    </source>
</reference>
<organism evidence="2 3">
    <name type="scientific">Ferruginibacter yonginensis</name>
    <dbReference type="NCBI Taxonomy" id="1310416"/>
    <lineage>
        <taxon>Bacteria</taxon>
        <taxon>Pseudomonadati</taxon>
        <taxon>Bacteroidota</taxon>
        <taxon>Chitinophagia</taxon>
        <taxon>Chitinophagales</taxon>
        <taxon>Chitinophagaceae</taxon>
        <taxon>Ferruginibacter</taxon>
    </lineage>
</organism>
<proteinExistence type="predicted"/>
<comment type="caution">
    <text evidence="2">The sequence shown here is derived from an EMBL/GenBank/DDBJ whole genome shotgun (WGS) entry which is preliminary data.</text>
</comment>